<reference evidence="10 11" key="1">
    <citation type="submission" date="2024-09" db="EMBL/GenBank/DDBJ databases">
        <authorList>
            <person name="Sun Q."/>
            <person name="Mori K."/>
        </authorList>
    </citation>
    <scope>NUCLEOTIDE SEQUENCE [LARGE SCALE GENOMIC DNA]</scope>
    <source>
        <strain evidence="10 11">TBRC 3947</strain>
    </source>
</reference>
<protein>
    <recommendedName>
        <fullName evidence="9">SecDF P1 head subdomain domain-containing protein</fullName>
    </recommendedName>
</protein>
<dbReference type="PANTHER" id="PTHR30081">
    <property type="entry name" value="PROTEIN-EXPORT MEMBRANE PROTEIN SEC"/>
    <property type="match status" value="1"/>
</dbReference>
<dbReference type="InterPro" id="IPR022813">
    <property type="entry name" value="SecD/SecF_arch_bac"/>
</dbReference>
<dbReference type="Gene3D" id="3.30.1360.200">
    <property type="match status" value="1"/>
</dbReference>
<dbReference type="Proteomes" id="UP001589867">
    <property type="component" value="Unassembled WGS sequence"/>
</dbReference>
<comment type="caution">
    <text evidence="10">The sequence shown here is derived from an EMBL/GenBank/DDBJ whole genome shotgun (WGS) entry which is preliminary data.</text>
</comment>
<keyword evidence="3 8" id="KW-0812">Transmembrane</keyword>
<keyword evidence="2" id="KW-1003">Cell membrane</keyword>
<evidence type="ECO:0000256" key="7">
    <source>
        <dbReference type="ARBA" id="ARBA00023136"/>
    </source>
</evidence>
<feature type="domain" description="SecDF P1 head subdomain" evidence="9">
    <location>
        <begin position="240"/>
        <end position="343"/>
    </location>
</feature>
<evidence type="ECO:0000256" key="4">
    <source>
        <dbReference type="ARBA" id="ARBA00022927"/>
    </source>
</evidence>
<sequence length="350" mass="36613">MSETPLTPVLEEKRRRDPLLVAFGIFAVVAVLALCACTGAVFAFRDRIFDLGEPGETVITVEAVTADGATPTKDQLERSRDVLAGRIEAADLKRVRVEVRDDGRITARVDGTGHEDELRALAGTGDLRLRKVLATTPDQAGGGIPPTVDTEPIPPLEDVAAALGPAYQAAETIAAPDRLDAATTRELAPFAELTPAQVAALPATMQYQVPTIGCRQLLARPAQGGATGQVAACDWLSPPSKYLLEVAQVDGADVGSAEAKLGPTGQWVVAMTFTEAGQQRWTELTRQVVAEGDNGQVAVVLDGVVISAPTVTAVVTGDAEIGGQFSRGDAMLLAAQLDSDPLPLILRPVA</sequence>
<feature type="transmembrane region" description="Helical" evidence="8">
    <location>
        <begin position="20"/>
        <end position="44"/>
    </location>
</feature>
<keyword evidence="1" id="KW-0813">Transport</keyword>
<evidence type="ECO:0000313" key="11">
    <source>
        <dbReference type="Proteomes" id="UP001589867"/>
    </source>
</evidence>
<dbReference type="RefSeq" id="WP_377260596.1">
    <property type="nucleotide sequence ID" value="NZ_JBHLUH010000079.1"/>
</dbReference>
<evidence type="ECO:0000256" key="6">
    <source>
        <dbReference type="ARBA" id="ARBA00023010"/>
    </source>
</evidence>
<dbReference type="PANTHER" id="PTHR30081:SF1">
    <property type="entry name" value="PROTEIN TRANSLOCASE SUBUNIT SECD"/>
    <property type="match status" value="1"/>
</dbReference>
<keyword evidence="5 8" id="KW-1133">Transmembrane helix</keyword>
<keyword evidence="11" id="KW-1185">Reference proteome</keyword>
<proteinExistence type="predicted"/>
<name>A0ABV6MEU8_9ACTN</name>
<keyword evidence="4" id="KW-0653">Protein transport</keyword>
<evidence type="ECO:0000256" key="5">
    <source>
        <dbReference type="ARBA" id="ARBA00022989"/>
    </source>
</evidence>
<evidence type="ECO:0000256" key="1">
    <source>
        <dbReference type="ARBA" id="ARBA00022448"/>
    </source>
</evidence>
<keyword evidence="6" id="KW-0811">Translocation</keyword>
<evidence type="ECO:0000259" key="9">
    <source>
        <dbReference type="Pfam" id="PF22599"/>
    </source>
</evidence>
<dbReference type="Pfam" id="PF22599">
    <property type="entry name" value="SecDF_P1_head"/>
    <property type="match status" value="1"/>
</dbReference>
<evidence type="ECO:0000256" key="8">
    <source>
        <dbReference type="SAM" id="Phobius"/>
    </source>
</evidence>
<dbReference type="EMBL" id="JBHLUH010000079">
    <property type="protein sequence ID" value="MFC0533261.1"/>
    <property type="molecule type" value="Genomic_DNA"/>
</dbReference>
<dbReference type="InterPro" id="IPR054384">
    <property type="entry name" value="SecDF_P1_head"/>
</dbReference>
<evidence type="ECO:0000313" key="10">
    <source>
        <dbReference type="EMBL" id="MFC0533261.1"/>
    </source>
</evidence>
<organism evidence="10 11">
    <name type="scientific">Phytohabitans kaempferiae</name>
    <dbReference type="NCBI Taxonomy" id="1620943"/>
    <lineage>
        <taxon>Bacteria</taxon>
        <taxon>Bacillati</taxon>
        <taxon>Actinomycetota</taxon>
        <taxon>Actinomycetes</taxon>
        <taxon>Micromonosporales</taxon>
        <taxon>Micromonosporaceae</taxon>
    </lineage>
</organism>
<accession>A0ABV6MEU8</accession>
<evidence type="ECO:0000256" key="2">
    <source>
        <dbReference type="ARBA" id="ARBA00022475"/>
    </source>
</evidence>
<keyword evidence="7 8" id="KW-0472">Membrane</keyword>
<gene>
    <name evidence="10" type="ORF">ACFFIA_37205</name>
</gene>
<evidence type="ECO:0000256" key="3">
    <source>
        <dbReference type="ARBA" id="ARBA00022692"/>
    </source>
</evidence>